<sequence length="326" mass="36797">MNEKVFVSKELNARHIKILEGLVKLPENRECADCRSKAPRWASVNLGVFICMQCSGIHRNLGVHISKVRSTTLDTWLPEQVAFMQGMGNLRSNEYWEACLPTDYDRSDVHKFIRAKYEEKRWAPKNAAPPLPKQPAERGGIPPSYYDDSVHHACPNGLPPRKTRNLSLEEGILTQHVATIAPPTRHRTTSMDMKDDATPPVTSTRGQESKNVPSDLFGLLYSRDANRQQPSTRHNPASWATFECSICLVVDGGIALQDFNNIKRKSVGKTATNFSDRWQLQRKIPATSSSKPANIFRAKDNMNIELYCMYIVNALTSPLDESHCKY</sequence>
<organism evidence="1 2">
    <name type="scientific">Melastoma candidum</name>
    <dbReference type="NCBI Taxonomy" id="119954"/>
    <lineage>
        <taxon>Eukaryota</taxon>
        <taxon>Viridiplantae</taxon>
        <taxon>Streptophyta</taxon>
        <taxon>Embryophyta</taxon>
        <taxon>Tracheophyta</taxon>
        <taxon>Spermatophyta</taxon>
        <taxon>Magnoliopsida</taxon>
        <taxon>eudicotyledons</taxon>
        <taxon>Gunneridae</taxon>
        <taxon>Pentapetalae</taxon>
        <taxon>rosids</taxon>
        <taxon>malvids</taxon>
        <taxon>Myrtales</taxon>
        <taxon>Melastomataceae</taxon>
        <taxon>Melastomatoideae</taxon>
        <taxon>Melastomateae</taxon>
        <taxon>Melastoma</taxon>
    </lineage>
</organism>
<evidence type="ECO:0000313" key="2">
    <source>
        <dbReference type="Proteomes" id="UP001057402"/>
    </source>
</evidence>
<gene>
    <name evidence="1" type="ORF">MLD38_025105</name>
</gene>
<comment type="caution">
    <text evidence="1">The sequence shown here is derived from an EMBL/GenBank/DDBJ whole genome shotgun (WGS) entry which is preliminary data.</text>
</comment>
<reference evidence="2" key="1">
    <citation type="journal article" date="2023" name="Front. Plant Sci.">
        <title>Chromosomal-level genome assembly of Melastoma candidum provides insights into trichome evolution.</title>
        <authorList>
            <person name="Zhong Y."/>
            <person name="Wu W."/>
            <person name="Sun C."/>
            <person name="Zou P."/>
            <person name="Liu Y."/>
            <person name="Dai S."/>
            <person name="Zhou R."/>
        </authorList>
    </citation>
    <scope>NUCLEOTIDE SEQUENCE [LARGE SCALE GENOMIC DNA]</scope>
</reference>
<keyword evidence="2" id="KW-1185">Reference proteome</keyword>
<evidence type="ECO:0000313" key="1">
    <source>
        <dbReference type="EMBL" id="KAI4340246.1"/>
    </source>
</evidence>
<name>A0ACB9NZH3_9MYRT</name>
<proteinExistence type="predicted"/>
<dbReference type="EMBL" id="CM042886">
    <property type="protein sequence ID" value="KAI4340246.1"/>
    <property type="molecule type" value="Genomic_DNA"/>
</dbReference>
<protein>
    <submittedName>
        <fullName evidence="1">Uncharacterized protein</fullName>
    </submittedName>
</protein>
<dbReference type="Proteomes" id="UP001057402">
    <property type="component" value="Chromosome 7"/>
</dbReference>
<accession>A0ACB9NZH3</accession>